<dbReference type="EMBL" id="CP049616">
    <property type="protein sequence ID" value="QII45546.1"/>
    <property type="molecule type" value="Genomic_DNA"/>
</dbReference>
<dbReference type="SUPFAM" id="SSF52172">
    <property type="entry name" value="CheY-like"/>
    <property type="match status" value="1"/>
</dbReference>
<dbReference type="InterPro" id="IPR050595">
    <property type="entry name" value="Bact_response_regulator"/>
</dbReference>
<feature type="modified residue" description="4-aspartylphosphate" evidence="2">
    <location>
        <position position="58"/>
    </location>
</feature>
<keyword evidence="1 2" id="KW-0597">Phosphoprotein</keyword>
<evidence type="ECO:0000256" key="2">
    <source>
        <dbReference type="PROSITE-ProRule" id="PRU00169"/>
    </source>
</evidence>
<evidence type="ECO:0000313" key="5">
    <source>
        <dbReference type="Proteomes" id="UP000502928"/>
    </source>
</evidence>
<dbReference type="PANTHER" id="PTHR44591">
    <property type="entry name" value="STRESS RESPONSE REGULATOR PROTEIN 1"/>
    <property type="match status" value="1"/>
</dbReference>
<evidence type="ECO:0000256" key="1">
    <source>
        <dbReference type="ARBA" id="ARBA00022553"/>
    </source>
</evidence>
<dbReference type="RefSeq" id="WP_166248952.1">
    <property type="nucleotide sequence ID" value="NZ_CP049616.1"/>
</dbReference>
<dbReference type="GO" id="GO:0000160">
    <property type="term" value="P:phosphorelay signal transduction system"/>
    <property type="evidence" value="ECO:0007669"/>
    <property type="project" value="InterPro"/>
</dbReference>
<evidence type="ECO:0000259" key="3">
    <source>
        <dbReference type="PROSITE" id="PS50110"/>
    </source>
</evidence>
<dbReference type="InterPro" id="IPR011006">
    <property type="entry name" value="CheY-like_superfamily"/>
</dbReference>
<proteinExistence type="predicted"/>
<dbReference type="AlphaFoldDB" id="A0A6G7J437"/>
<evidence type="ECO:0000313" key="4">
    <source>
        <dbReference type="EMBL" id="QII45546.1"/>
    </source>
</evidence>
<protein>
    <submittedName>
        <fullName evidence="4">Response regulator</fullName>
    </submittedName>
</protein>
<dbReference type="SMART" id="SM00448">
    <property type="entry name" value="REC"/>
    <property type="match status" value="1"/>
</dbReference>
<dbReference type="InterPro" id="IPR001789">
    <property type="entry name" value="Sig_transdc_resp-reg_receiver"/>
</dbReference>
<keyword evidence="5" id="KW-1185">Reference proteome</keyword>
<dbReference type="KEGG" id="mut:GVT53_12940"/>
<dbReference type="Proteomes" id="UP000502928">
    <property type="component" value="Chromosome"/>
</dbReference>
<dbReference type="Gene3D" id="3.40.50.2300">
    <property type="match status" value="1"/>
</dbReference>
<dbReference type="PANTHER" id="PTHR44591:SF3">
    <property type="entry name" value="RESPONSE REGULATORY DOMAIN-CONTAINING PROTEIN"/>
    <property type="match status" value="1"/>
</dbReference>
<organism evidence="4 5">
    <name type="scientific">Flagellimonas oceani</name>
    <dbReference type="NCBI Taxonomy" id="2698672"/>
    <lineage>
        <taxon>Bacteria</taxon>
        <taxon>Pseudomonadati</taxon>
        <taxon>Bacteroidota</taxon>
        <taxon>Flavobacteriia</taxon>
        <taxon>Flavobacteriales</taxon>
        <taxon>Flavobacteriaceae</taxon>
        <taxon>Flagellimonas</taxon>
    </lineage>
</organism>
<dbReference type="Pfam" id="PF00072">
    <property type="entry name" value="Response_reg"/>
    <property type="match status" value="1"/>
</dbReference>
<feature type="domain" description="Response regulatory" evidence="3">
    <location>
        <begin position="5"/>
        <end position="125"/>
    </location>
</feature>
<name>A0A6G7J437_9FLAO</name>
<reference evidence="4 5" key="1">
    <citation type="submission" date="2020-02" db="EMBL/GenBank/DDBJ databases">
        <title>Complete genome of Muricauda sp. 501str8.</title>
        <authorList>
            <person name="Dong B."/>
            <person name="Zhu S."/>
            <person name="Yang J."/>
            <person name="Chen J."/>
        </authorList>
    </citation>
    <scope>NUCLEOTIDE SEQUENCE [LARGE SCALE GENOMIC DNA]</scope>
    <source>
        <strain evidence="4 5">501str8</strain>
    </source>
</reference>
<accession>A0A6G7J437</accession>
<sequence length="143" mass="16251">MDGLRIFLVDDDKEDQEFFRDALSEINEAVLLSIFNSGDELLRALRQKDSKPDMIYLDLHMPILDGEECLDILRKNTDLKSVPIVIYSTELDMDRIAQLFFKGANRYIRKPDSFDSLVASIKATINSLKRNSLGGNAIINIVV</sequence>
<gene>
    <name evidence="4" type="ORF">GVT53_12940</name>
</gene>
<dbReference type="PROSITE" id="PS50110">
    <property type="entry name" value="RESPONSE_REGULATORY"/>
    <property type="match status" value="1"/>
</dbReference>